<dbReference type="PANTHER" id="PTHR34217">
    <property type="entry name" value="METAL-DEPENDENT CARBOXYPEPTIDASE"/>
    <property type="match status" value="1"/>
</dbReference>
<evidence type="ECO:0000313" key="5">
    <source>
        <dbReference type="Proteomes" id="UP000823936"/>
    </source>
</evidence>
<feature type="binding site" evidence="2">
    <location>
        <position position="265"/>
    </location>
    <ligand>
        <name>Zn(2+)</name>
        <dbReference type="ChEBI" id="CHEBI:29105"/>
        <note>catalytic</note>
    </ligand>
</feature>
<evidence type="ECO:0000256" key="3">
    <source>
        <dbReference type="PIRSR" id="PIRSR006615-2"/>
    </source>
</evidence>
<reference evidence="4" key="1">
    <citation type="journal article" date="2021" name="PeerJ">
        <title>Extensive microbial diversity within the chicken gut microbiome revealed by metagenomics and culture.</title>
        <authorList>
            <person name="Gilroy R."/>
            <person name="Ravi A."/>
            <person name="Getino M."/>
            <person name="Pursley I."/>
            <person name="Horton D.L."/>
            <person name="Alikhan N.F."/>
            <person name="Baker D."/>
            <person name="Gharbi K."/>
            <person name="Hall N."/>
            <person name="Watson M."/>
            <person name="Adriaenssens E.M."/>
            <person name="Foster-Nyarko E."/>
            <person name="Jarju S."/>
            <person name="Secka A."/>
            <person name="Antonio M."/>
            <person name="Oren A."/>
            <person name="Chaudhuri R.R."/>
            <person name="La Ragione R."/>
            <person name="Hildebrand F."/>
            <person name="Pallen M.J."/>
        </authorList>
    </citation>
    <scope>NUCLEOTIDE SEQUENCE</scope>
    <source>
        <strain evidence="4">Gambia11-129</strain>
    </source>
</reference>
<feature type="binding site" evidence="2">
    <location>
        <position position="261"/>
    </location>
    <ligand>
        <name>Zn(2+)</name>
        <dbReference type="ChEBI" id="CHEBI:29105"/>
        <note>catalytic</note>
    </ligand>
</feature>
<comment type="cofactor">
    <cofactor evidence="2">
        <name>Zn(2+)</name>
        <dbReference type="ChEBI" id="CHEBI:29105"/>
    </cofactor>
    <text evidence="2">Binds 1 zinc ion per subunit.</text>
</comment>
<evidence type="ECO:0000256" key="2">
    <source>
        <dbReference type="PIRSR" id="PIRSR006615-1"/>
    </source>
</evidence>
<dbReference type="Gene3D" id="1.10.1370.30">
    <property type="match status" value="1"/>
</dbReference>
<dbReference type="SUPFAM" id="SSF55486">
    <property type="entry name" value="Metalloproteases ('zincins'), catalytic domain"/>
    <property type="match status" value="1"/>
</dbReference>
<dbReference type="CDD" id="cd06460">
    <property type="entry name" value="M32_Taq"/>
    <property type="match status" value="1"/>
</dbReference>
<reference evidence="4" key="2">
    <citation type="submission" date="2021-04" db="EMBL/GenBank/DDBJ databases">
        <authorList>
            <person name="Gilroy R."/>
        </authorList>
    </citation>
    <scope>NUCLEOTIDE SEQUENCE</scope>
    <source>
        <strain evidence="4">Gambia11-129</strain>
    </source>
</reference>
<keyword evidence="1" id="KW-0645">Protease</keyword>
<evidence type="ECO:0000313" key="4">
    <source>
        <dbReference type="EMBL" id="HIV98985.1"/>
    </source>
</evidence>
<dbReference type="GO" id="GO:0046872">
    <property type="term" value="F:metal ion binding"/>
    <property type="evidence" value="ECO:0007669"/>
    <property type="project" value="UniProtKB-KW"/>
</dbReference>
<keyword evidence="1" id="KW-0378">Hydrolase</keyword>
<dbReference type="PRINTS" id="PR00998">
    <property type="entry name" value="CRBOXYPTASET"/>
</dbReference>
<dbReference type="GO" id="GO:0004181">
    <property type="term" value="F:metallocarboxypeptidase activity"/>
    <property type="evidence" value="ECO:0007669"/>
    <property type="project" value="UniProtKB-UniRule"/>
</dbReference>
<dbReference type="PANTHER" id="PTHR34217:SF1">
    <property type="entry name" value="CARBOXYPEPTIDASE 1"/>
    <property type="match status" value="1"/>
</dbReference>
<accession>A0A9D1TP17</accession>
<dbReference type="PIRSF" id="PIRSF006615">
    <property type="entry name" value="Zn_crbxpep_Taq"/>
    <property type="match status" value="1"/>
</dbReference>
<dbReference type="AlphaFoldDB" id="A0A9D1TP17"/>
<gene>
    <name evidence="4" type="ORF">IAB12_04305</name>
</gene>
<sequence length="500" mass="57711">MRRIEKLKKLDEKLVTLNNAMSVISWDYETETPEKGAEERSRELSLLSVFAHRMSNDEEYADLALSIKDDELESDAERALLREIKEIVEENSRLPESLVEKETLLEGQAHSAWLEARAENSWAVFAPKLSELLKIKKEKAAILNPEMDCYDFYLDKFEPGMLKKDIDPLFADLEKVCHSVMDKVISRCESINSSFLLEDYDQEKMKDFSAFMMKKMGFDFSRGKLGISVHPFTTSMGPDDVRITNRYNDSSIFDPVASVTHETGHALYEQMSALNPEIRGTRISGGVTMGLHESQSRFWENIMGRSRAFWVYMYPHFKRFFPRFESVSLDDFLKAINKSESSAIRVNADELTYSLHIIVRYEIEKALFSGELKVEDVPEMWNKLYKEKVRYTVKNDLEGALQDSHWSNGQFGYFPSYAIGNIYAAMFLDSLSSSLGGADMLEKCLEEGTWDLVTSWQRKSIWEKGGIYLPKDLIYQVCGRAVTLEPFKKYLEEKYSSLYL</sequence>
<dbReference type="GO" id="GO:0006508">
    <property type="term" value="P:proteolysis"/>
    <property type="evidence" value="ECO:0007669"/>
    <property type="project" value="UniProtKB-UniRule"/>
</dbReference>
<dbReference type="Proteomes" id="UP000823936">
    <property type="component" value="Unassembled WGS sequence"/>
</dbReference>
<keyword evidence="1" id="KW-0482">Metalloprotease</keyword>
<dbReference type="EC" id="3.4.17.19" evidence="1"/>
<feature type="active site" description="Proton donor/acceptor" evidence="3">
    <location>
        <position position="262"/>
    </location>
</feature>
<protein>
    <recommendedName>
        <fullName evidence="1">Metal-dependent carboxypeptidase</fullName>
        <ecNumber evidence="1">3.4.17.19</ecNumber>
    </recommendedName>
</protein>
<dbReference type="EMBL" id="DXHU01000016">
    <property type="protein sequence ID" value="HIV98985.1"/>
    <property type="molecule type" value="Genomic_DNA"/>
</dbReference>
<proteinExistence type="inferred from homology"/>
<name>A0A9D1TP17_9SPIO</name>
<comment type="caution">
    <text evidence="4">The sequence shown here is derived from an EMBL/GenBank/DDBJ whole genome shotgun (WGS) entry which is preliminary data.</text>
</comment>
<keyword evidence="1 2" id="KW-0479">Metal-binding</keyword>
<comment type="similarity">
    <text evidence="1">Belongs to the peptidase M32 family.</text>
</comment>
<dbReference type="Pfam" id="PF02074">
    <property type="entry name" value="Peptidase_M32"/>
    <property type="match status" value="1"/>
</dbReference>
<organism evidence="4 5">
    <name type="scientific">Candidatus Ornithospirochaeta avicola</name>
    <dbReference type="NCBI Taxonomy" id="2840896"/>
    <lineage>
        <taxon>Bacteria</taxon>
        <taxon>Pseudomonadati</taxon>
        <taxon>Spirochaetota</taxon>
        <taxon>Spirochaetia</taxon>
        <taxon>Spirochaetales</taxon>
        <taxon>Spirochaetaceae</taxon>
        <taxon>Spirochaetaceae incertae sedis</taxon>
        <taxon>Candidatus Ornithospirochaeta</taxon>
    </lineage>
</organism>
<keyword evidence="1 4" id="KW-0121">Carboxypeptidase</keyword>
<dbReference type="PROSITE" id="PS52034">
    <property type="entry name" value="PEPTIDASE_M32"/>
    <property type="match status" value="1"/>
</dbReference>
<comment type="catalytic activity">
    <reaction evidence="1">
        <text>Release of a C-terminal amino acid with broad specificity, except for -Pro.</text>
        <dbReference type="EC" id="3.4.17.19"/>
    </reaction>
</comment>
<feature type="binding site" evidence="2">
    <location>
        <position position="293"/>
    </location>
    <ligand>
        <name>Zn(2+)</name>
        <dbReference type="ChEBI" id="CHEBI:29105"/>
        <note>catalytic</note>
    </ligand>
</feature>
<evidence type="ECO:0000256" key="1">
    <source>
        <dbReference type="PIRNR" id="PIRNR006615"/>
    </source>
</evidence>
<comment type="function">
    <text evidence="1">Broad specificity carboxypetidase that releases amino acids sequentially from the C-terminus, including neutral, aromatic, polar and basic residues.</text>
</comment>
<dbReference type="InterPro" id="IPR001333">
    <property type="entry name" value="Peptidase_M32_Taq"/>
</dbReference>
<keyword evidence="2" id="KW-0862">Zinc</keyword>